<evidence type="ECO:0000313" key="2">
    <source>
        <dbReference type="EMBL" id="GFN87860.1"/>
    </source>
</evidence>
<name>A0AAV3YKR4_9GAST</name>
<proteinExistence type="predicted"/>
<evidence type="ECO:0000256" key="1">
    <source>
        <dbReference type="SAM" id="MobiDB-lite"/>
    </source>
</evidence>
<dbReference type="EMBL" id="BLXT01001819">
    <property type="protein sequence ID" value="GFN87860.1"/>
    <property type="molecule type" value="Genomic_DNA"/>
</dbReference>
<accession>A0AAV3YKR4</accession>
<feature type="compositionally biased region" description="Polar residues" evidence="1">
    <location>
        <begin position="16"/>
        <end position="30"/>
    </location>
</feature>
<gene>
    <name evidence="2" type="ORF">PoB_001436600</name>
</gene>
<feature type="region of interest" description="Disordered" evidence="1">
    <location>
        <begin position="1"/>
        <end position="53"/>
    </location>
</feature>
<feature type="compositionally biased region" description="Pro residues" evidence="1">
    <location>
        <begin position="40"/>
        <end position="51"/>
    </location>
</feature>
<evidence type="ECO:0000313" key="3">
    <source>
        <dbReference type="Proteomes" id="UP000735302"/>
    </source>
</evidence>
<dbReference type="Proteomes" id="UP000735302">
    <property type="component" value="Unassembled WGS sequence"/>
</dbReference>
<comment type="caution">
    <text evidence="2">The sequence shown here is derived from an EMBL/GenBank/DDBJ whole genome shotgun (WGS) entry which is preliminary data.</text>
</comment>
<organism evidence="2 3">
    <name type="scientific">Plakobranchus ocellatus</name>
    <dbReference type="NCBI Taxonomy" id="259542"/>
    <lineage>
        <taxon>Eukaryota</taxon>
        <taxon>Metazoa</taxon>
        <taxon>Spiralia</taxon>
        <taxon>Lophotrochozoa</taxon>
        <taxon>Mollusca</taxon>
        <taxon>Gastropoda</taxon>
        <taxon>Heterobranchia</taxon>
        <taxon>Euthyneura</taxon>
        <taxon>Panpulmonata</taxon>
        <taxon>Sacoglossa</taxon>
        <taxon>Placobranchoidea</taxon>
        <taxon>Plakobranchidae</taxon>
        <taxon>Plakobranchus</taxon>
    </lineage>
</organism>
<dbReference type="InterPro" id="IPR043502">
    <property type="entry name" value="DNA/RNA_pol_sf"/>
</dbReference>
<reference evidence="2 3" key="1">
    <citation type="journal article" date="2021" name="Elife">
        <title>Chloroplast acquisition without the gene transfer in kleptoplastic sea slugs, Plakobranchus ocellatus.</title>
        <authorList>
            <person name="Maeda T."/>
            <person name="Takahashi S."/>
            <person name="Yoshida T."/>
            <person name="Shimamura S."/>
            <person name="Takaki Y."/>
            <person name="Nagai Y."/>
            <person name="Toyoda A."/>
            <person name="Suzuki Y."/>
            <person name="Arimoto A."/>
            <person name="Ishii H."/>
            <person name="Satoh N."/>
            <person name="Nishiyama T."/>
            <person name="Hasebe M."/>
            <person name="Maruyama T."/>
            <person name="Minagawa J."/>
            <person name="Obokata J."/>
            <person name="Shigenobu S."/>
        </authorList>
    </citation>
    <scope>NUCLEOTIDE SEQUENCE [LARGE SCALE GENOMIC DNA]</scope>
</reference>
<sequence>MDAAQKFHKKTKDITKTNMTSDSITSTQLLQGKGYGTPGTRPPHSPSPPSGCGPDYEAVKKLFQPDQAHLEQHRRMVQDISGVRQELVSALSRQIDEATIEIRAVTNDSMDITQEYLHLLSNELGTFPDYKHKILRTKDVEPSLKKLRPVPLERYQKVSEEIQNMFDLGIWESTDKSSWVHHMITVPKPKGD</sequence>
<dbReference type="SUPFAM" id="SSF56672">
    <property type="entry name" value="DNA/RNA polymerases"/>
    <property type="match status" value="1"/>
</dbReference>
<dbReference type="Gene3D" id="3.10.10.10">
    <property type="entry name" value="HIV Type 1 Reverse Transcriptase, subunit A, domain 1"/>
    <property type="match status" value="1"/>
</dbReference>
<feature type="compositionally biased region" description="Basic residues" evidence="1">
    <location>
        <begin position="1"/>
        <end position="11"/>
    </location>
</feature>
<protein>
    <submittedName>
        <fullName evidence="2">Uncharacterized protein</fullName>
    </submittedName>
</protein>
<dbReference type="AlphaFoldDB" id="A0AAV3YKR4"/>
<keyword evidence="3" id="KW-1185">Reference proteome</keyword>